<feature type="non-terminal residue" evidence="2">
    <location>
        <position position="1"/>
    </location>
</feature>
<dbReference type="EMBL" id="MSZS01000037">
    <property type="protein sequence ID" value="PKX88216.1"/>
    <property type="molecule type" value="Genomic_DNA"/>
</dbReference>
<reference evidence="3" key="2">
    <citation type="journal article" date="2018" name="Proc. Natl. Acad. Sci. U.S.A.">
        <title>Linking secondary metabolites to gene clusters through genome sequencing of six diverse Aspergillus species.</title>
        <authorList>
            <person name="Kaerboelling I."/>
            <person name="Vesth T.C."/>
            <person name="Frisvad J.C."/>
            <person name="Nybo J.L."/>
            <person name="Theobald S."/>
            <person name="Kuo A."/>
            <person name="Bowyer P."/>
            <person name="Matsuda Y."/>
            <person name="Mondo S."/>
            <person name="Lyhne E.K."/>
            <person name="Kogle M.E."/>
            <person name="Clum A."/>
            <person name="Lipzen A."/>
            <person name="Salamov A."/>
            <person name="Ngan C.Y."/>
            <person name="Daum C."/>
            <person name="Chiniquy J."/>
            <person name="Barry K."/>
            <person name="LaButti K."/>
            <person name="Haridas S."/>
            <person name="Simmons B.A."/>
            <person name="Magnuson J.K."/>
            <person name="Mortensen U.H."/>
            <person name="Larsen T.O."/>
            <person name="Grigoriev I.V."/>
            <person name="Baker S.E."/>
            <person name="Andersen M.R."/>
        </authorList>
    </citation>
    <scope>NUCLEOTIDE SEQUENCE [LARGE SCALE GENOMIC DNA]</scope>
    <source>
        <strain evidence="3">IBT 16806</strain>
    </source>
</reference>
<dbReference type="RefSeq" id="XP_024682108.1">
    <property type="nucleotide sequence ID" value="XM_024822338.1"/>
</dbReference>
<keyword evidence="3" id="KW-1185">Reference proteome</keyword>
<dbReference type="AlphaFoldDB" id="A0A2I1C7C2"/>
<name>A0A2I1C7C2_ASPN1</name>
<evidence type="ECO:0000313" key="3">
    <source>
        <dbReference type="Proteomes" id="UP000234474"/>
    </source>
</evidence>
<dbReference type="VEuPathDB" id="FungiDB:P174DRAFT_380959"/>
<evidence type="ECO:0000313" key="2">
    <source>
        <dbReference type="EMBL" id="PKX93513.1"/>
    </source>
</evidence>
<gene>
    <name evidence="2" type="ORF">P174DRAFT_370566</name>
    <name evidence="1" type="ORF">P174DRAFT_380959</name>
</gene>
<organism evidence="2 3">
    <name type="scientific">Aspergillus novofumigatus (strain IBT 16806)</name>
    <dbReference type="NCBI Taxonomy" id="1392255"/>
    <lineage>
        <taxon>Eukaryota</taxon>
        <taxon>Fungi</taxon>
        <taxon>Dikarya</taxon>
        <taxon>Ascomycota</taxon>
        <taxon>Pezizomycotina</taxon>
        <taxon>Eurotiomycetes</taxon>
        <taxon>Eurotiomycetidae</taxon>
        <taxon>Eurotiales</taxon>
        <taxon>Aspergillaceae</taxon>
        <taxon>Aspergillus</taxon>
        <taxon>Aspergillus subgen. Fumigati</taxon>
    </lineage>
</organism>
<proteinExistence type="predicted"/>
<dbReference type="OrthoDB" id="2143914at2759"/>
<dbReference type="EMBL" id="MSZS01000004">
    <property type="protein sequence ID" value="PKX93513.1"/>
    <property type="molecule type" value="Genomic_DNA"/>
</dbReference>
<accession>A0A2I1C7C2</accession>
<dbReference type="VEuPathDB" id="FungiDB:P174DRAFT_370566"/>
<dbReference type="GeneID" id="36529664"/>
<sequence>ISTLDNSLKEIFWLLDIQSTTPINPAILADDGPWEASSQCQLVLGCDSTIISEIIYLYLEPLPVLHNVA</sequence>
<dbReference type="Proteomes" id="UP000234474">
    <property type="component" value="Unassembled WGS sequence"/>
</dbReference>
<reference evidence="2" key="1">
    <citation type="submission" date="2016-12" db="EMBL/GenBank/DDBJ databases">
        <title>The genomes of Aspergillus section Nigri reveals drivers in fungal speciation.</title>
        <authorList>
            <consortium name="DOE Joint Genome Institute"/>
            <person name="Vesth T.C."/>
            <person name="Nybo J."/>
            <person name="Theobald S."/>
            <person name="Brandl J."/>
            <person name="Frisvad J.C."/>
            <person name="Nielsen K.F."/>
            <person name="Lyhne E.K."/>
            <person name="Kogle M.E."/>
            <person name="Kuo A."/>
            <person name="Riley R."/>
            <person name="Clum A."/>
            <person name="Nolan M."/>
            <person name="Lipzen A."/>
            <person name="Salamov A."/>
            <person name="Henrissat B."/>
            <person name="Wiebenga A."/>
            <person name="De Vries R.P."/>
            <person name="Grigoriev I.V."/>
            <person name="Mortensen U.H."/>
            <person name="Andersen M.R."/>
            <person name="Baker S.E."/>
        </authorList>
    </citation>
    <scope>NUCLEOTIDE SEQUENCE [LARGE SCALE GENOMIC DNA]</scope>
    <source>
        <strain evidence="2">IBT 16806</strain>
    </source>
</reference>
<comment type="caution">
    <text evidence="2">The sequence shown here is derived from an EMBL/GenBank/DDBJ whole genome shotgun (WGS) entry which is preliminary data.</text>
</comment>
<protein>
    <submittedName>
        <fullName evidence="2">Uncharacterized protein</fullName>
    </submittedName>
</protein>
<evidence type="ECO:0000313" key="1">
    <source>
        <dbReference type="EMBL" id="PKX88216.1"/>
    </source>
</evidence>